<evidence type="ECO:0000313" key="4">
    <source>
        <dbReference type="EMBL" id="KUM28963.1"/>
    </source>
</evidence>
<comment type="similarity">
    <text evidence="1">Belongs to the type III secretion exporter family.</text>
</comment>
<dbReference type="EMBL" id="LPWA01000001">
    <property type="protein sequence ID" value="KUM28963.1"/>
    <property type="molecule type" value="Genomic_DNA"/>
</dbReference>
<name>A0A101KXV0_RHILI</name>
<feature type="transmembrane region" description="Helical" evidence="3">
    <location>
        <begin position="32"/>
        <end position="49"/>
    </location>
</feature>
<protein>
    <submittedName>
        <fullName evidence="4">Translocation protein in type III secretion system, RhcU</fullName>
    </submittedName>
</protein>
<dbReference type="GO" id="GO:0005886">
    <property type="term" value="C:plasma membrane"/>
    <property type="evidence" value="ECO:0007669"/>
    <property type="project" value="TreeGrafter"/>
</dbReference>
<reference evidence="4 5" key="1">
    <citation type="submission" date="2015-12" db="EMBL/GenBank/DDBJ databases">
        <title>Draft genome sequence of Mesorhizobium sp. UFLA 01-765, a multitolerant efficient symbiont and plant-growth promoting strain isolated from Zn-mining soil using Leucaena leucocephala as a trap plant.</title>
        <authorList>
            <person name="Rangel W.M."/>
            <person name="Thijs S."/>
            <person name="Longatti S.M."/>
            <person name="Moreira F.M."/>
            <person name="Weyens N."/>
            <person name="Vangronsveld J."/>
            <person name="Van Hamme J.D."/>
            <person name="Bottos E.M."/>
            <person name="Rineau F."/>
        </authorList>
    </citation>
    <scope>NUCLEOTIDE SEQUENCE [LARGE SCALE GENOMIC DNA]</scope>
    <source>
        <strain evidence="4 5">UFLA 01-765</strain>
    </source>
</reference>
<dbReference type="GO" id="GO:0009306">
    <property type="term" value="P:protein secretion"/>
    <property type="evidence" value="ECO:0007669"/>
    <property type="project" value="InterPro"/>
</dbReference>
<dbReference type="InterPro" id="IPR029025">
    <property type="entry name" value="T3SS_substrate_exporter_C"/>
</dbReference>
<keyword evidence="3" id="KW-1133">Transmembrane helix</keyword>
<dbReference type="AlphaFoldDB" id="A0A101KXV0"/>
<dbReference type="Gene3D" id="3.40.1690.10">
    <property type="entry name" value="secretion proteins EscU"/>
    <property type="match status" value="1"/>
</dbReference>
<organism evidence="4 5">
    <name type="scientific">Rhizobium loti</name>
    <name type="common">Mesorhizobium loti</name>
    <dbReference type="NCBI Taxonomy" id="381"/>
    <lineage>
        <taxon>Bacteria</taxon>
        <taxon>Pseudomonadati</taxon>
        <taxon>Pseudomonadota</taxon>
        <taxon>Alphaproteobacteria</taxon>
        <taxon>Hyphomicrobiales</taxon>
        <taxon>Phyllobacteriaceae</taxon>
        <taxon>Mesorhizobium</taxon>
    </lineage>
</organism>
<feature type="region of interest" description="Disordered" evidence="2">
    <location>
        <begin position="1"/>
        <end position="23"/>
    </location>
</feature>
<dbReference type="PRINTS" id="PR00950">
    <property type="entry name" value="TYPE3IMSPROT"/>
</dbReference>
<dbReference type="OrthoDB" id="9807950at2"/>
<sequence>MAEEAEEKKLPASDKKLRDARRKGQVPQSRDLVSGFTLFAALAYLYFAWPMLVEHVSELVRIVTAPNSTFAEVSLQAIRHWFSTLMLITLPLVAIVAVLTVVFGMLGTFGPVFSFEPLKPQFDHINPAKGLQKILSLRNVIEFTKGLAKVVLLASLFVFILAAWLQPLFDAPGCGASCLEPVVQAMLTPFGIAAALAFVAIGLIDVPIQRWLFLRDMRMTTTEYKREHKDLEGDPLIRHEQQRQRREAVMQPARLGVVNAVIVFVSGDRSVALRYIKGETPVPTIVGKGQDRTAREMVAQARQAGIPVVEDPVLAETLFARTNVGAYIGQEVFSPVVRHLVRMGLT</sequence>
<evidence type="ECO:0000256" key="1">
    <source>
        <dbReference type="ARBA" id="ARBA00010690"/>
    </source>
</evidence>
<dbReference type="Pfam" id="PF01312">
    <property type="entry name" value="Bac_export_2"/>
    <property type="match status" value="1"/>
</dbReference>
<dbReference type="PANTHER" id="PTHR30531">
    <property type="entry name" value="FLAGELLAR BIOSYNTHETIC PROTEIN FLHB"/>
    <property type="match status" value="1"/>
</dbReference>
<evidence type="ECO:0000256" key="2">
    <source>
        <dbReference type="SAM" id="MobiDB-lite"/>
    </source>
</evidence>
<dbReference type="SUPFAM" id="SSF160544">
    <property type="entry name" value="EscU C-terminal domain-like"/>
    <property type="match status" value="1"/>
</dbReference>
<feature type="transmembrane region" description="Helical" evidence="3">
    <location>
        <begin position="185"/>
        <end position="208"/>
    </location>
</feature>
<gene>
    <name evidence="4" type="ORF">AU467_01575</name>
</gene>
<dbReference type="InterPro" id="IPR006135">
    <property type="entry name" value="T3SS_substrate_exporter"/>
</dbReference>
<proteinExistence type="inferred from homology"/>
<dbReference type="PANTHER" id="PTHR30531:SF12">
    <property type="entry name" value="FLAGELLAR BIOSYNTHETIC PROTEIN FLHB"/>
    <property type="match status" value="1"/>
</dbReference>
<feature type="compositionally biased region" description="Basic and acidic residues" evidence="2">
    <location>
        <begin position="1"/>
        <end position="17"/>
    </location>
</feature>
<keyword evidence="3" id="KW-0472">Membrane</keyword>
<dbReference type="Proteomes" id="UP000053176">
    <property type="component" value="Unassembled WGS sequence"/>
</dbReference>
<evidence type="ECO:0000313" key="5">
    <source>
        <dbReference type="Proteomes" id="UP000053176"/>
    </source>
</evidence>
<comment type="caution">
    <text evidence="4">The sequence shown here is derived from an EMBL/GenBank/DDBJ whole genome shotgun (WGS) entry which is preliminary data.</text>
</comment>
<evidence type="ECO:0000256" key="3">
    <source>
        <dbReference type="SAM" id="Phobius"/>
    </source>
</evidence>
<keyword evidence="3" id="KW-0812">Transmembrane</keyword>
<feature type="transmembrane region" description="Helical" evidence="3">
    <location>
        <begin position="85"/>
        <end position="109"/>
    </location>
</feature>
<accession>A0A101KXV0</accession>
<feature type="transmembrane region" description="Helical" evidence="3">
    <location>
        <begin position="146"/>
        <end position="165"/>
    </location>
</feature>